<dbReference type="Gene3D" id="3.30.420.10">
    <property type="entry name" value="Ribonuclease H-like superfamily/Ribonuclease H"/>
    <property type="match status" value="1"/>
</dbReference>
<dbReference type="PANTHER" id="PTHR12801">
    <property type="entry name" value="RNA EXONUCLEASE REXO1 / RECO3 FAMILY MEMBER-RELATED"/>
    <property type="match status" value="1"/>
</dbReference>
<feature type="region of interest" description="Disordered" evidence="7">
    <location>
        <begin position="230"/>
        <end position="259"/>
    </location>
</feature>
<feature type="domain" description="Exonuclease" evidence="8">
    <location>
        <begin position="348"/>
        <end position="512"/>
    </location>
</feature>
<evidence type="ECO:0000256" key="7">
    <source>
        <dbReference type="SAM" id="MobiDB-lite"/>
    </source>
</evidence>
<evidence type="ECO:0000256" key="5">
    <source>
        <dbReference type="ARBA" id="ARBA00022839"/>
    </source>
</evidence>
<dbReference type="SMART" id="SM00479">
    <property type="entry name" value="EXOIII"/>
    <property type="match status" value="1"/>
</dbReference>
<protein>
    <recommendedName>
        <fullName evidence="8">Exonuclease domain-containing protein</fullName>
    </recommendedName>
</protein>
<dbReference type="InterPro" id="IPR034922">
    <property type="entry name" value="REX1-like_exo"/>
</dbReference>
<dbReference type="SUPFAM" id="SSF53098">
    <property type="entry name" value="Ribonuclease H-like"/>
    <property type="match status" value="1"/>
</dbReference>
<dbReference type="InterPro" id="IPR036397">
    <property type="entry name" value="RNaseH_sf"/>
</dbReference>
<dbReference type="InterPro" id="IPR013520">
    <property type="entry name" value="Ribonucl_H"/>
</dbReference>
<dbReference type="GO" id="GO:0003676">
    <property type="term" value="F:nucleic acid binding"/>
    <property type="evidence" value="ECO:0007669"/>
    <property type="project" value="InterPro"/>
</dbReference>
<dbReference type="PANTHER" id="PTHR12801:SF115">
    <property type="entry name" value="FI18136P1-RELATED"/>
    <property type="match status" value="1"/>
</dbReference>
<evidence type="ECO:0000256" key="3">
    <source>
        <dbReference type="ARBA" id="ARBA00022722"/>
    </source>
</evidence>
<evidence type="ECO:0000256" key="2">
    <source>
        <dbReference type="ARBA" id="ARBA00006357"/>
    </source>
</evidence>
<gene>
    <name evidence="9" type="ORF">FFLO_01181</name>
</gene>
<name>A0A8K0NSM0_9TREE</name>
<feature type="region of interest" description="Disordered" evidence="7">
    <location>
        <begin position="319"/>
        <end position="340"/>
    </location>
</feature>
<accession>A0A8K0NSM0</accession>
<feature type="region of interest" description="Disordered" evidence="7">
    <location>
        <begin position="1"/>
        <end position="70"/>
    </location>
</feature>
<evidence type="ECO:0000313" key="9">
    <source>
        <dbReference type="EMBL" id="KAG7567055.1"/>
    </source>
</evidence>
<evidence type="ECO:0000313" key="10">
    <source>
        <dbReference type="Proteomes" id="UP000812966"/>
    </source>
</evidence>
<evidence type="ECO:0000256" key="6">
    <source>
        <dbReference type="ARBA" id="ARBA00023242"/>
    </source>
</evidence>
<dbReference type="GO" id="GO:0004527">
    <property type="term" value="F:exonuclease activity"/>
    <property type="evidence" value="ECO:0007669"/>
    <property type="project" value="UniProtKB-KW"/>
</dbReference>
<comment type="similarity">
    <text evidence="2">Belongs to the REXO1/REXO3 family.</text>
</comment>
<proteinExistence type="inferred from homology"/>
<feature type="compositionally biased region" description="Polar residues" evidence="7">
    <location>
        <begin position="16"/>
        <end position="34"/>
    </location>
</feature>
<keyword evidence="4" id="KW-0378">Hydrolase</keyword>
<keyword evidence="3" id="KW-0540">Nuclease</keyword>
<dbReference type="Proteomes" id="UP000812966">
    <property type="component" value="Unassembled WGS sequence"/>
</dbReference>
<reference evidence="9" key="1">
    <citation type="submission" date="2020-04" db="EMBL/GenBank/DDBJ databases">
        <title>Analysis of mating type loci in Filobasidium floriforme.</title>
        <authorList>
            <person name="Nowrousian M."/>
        </authorList>
    </citation>
    <scope>NUCLEOTIDE SEQUENCE</scope>
    <source>
        <strain evidence="9">CBS 6242</strain>
    </source>
</reference>
<feature type="region of interest" description="Disordered" evidence="7">
    <location>
        <begin position="171"/>
        <end position="192"/>
    </location>
</feature>
<evidence type="ECO:0000256" key="4">
    <source>
        <dbReference type="ARBA" id="ARBA00022801"/>
    </source>
</evidence>
<dbReference type="CDD" id="cd06145">
    <property type="entry name" value="REX1_like"/>
    <property type="match status" value="1"/>
</dbReference>
<comment type="caution">
    <text evidence="9">The sequence shown here is derived from an EMBL/GenBank/DDBJ whole genome shotgun (WGS) entry which is preliminary data.</text>
</comment>
<dbReference type="EMBL" id="JABELV010000016">
    <property type="protein sequence ID" value="KAG7567055.1"/>
    <property type="molecule type" value="Genomic_DNA"/>
</dbReference>
<evidence type="ECO:0000256" key="1">
    <source>
        <dbReference type="ARBA" id="ARBA00004123"/>
    </source>
</evidence>
<keyword evidence="6" id="KW-0539">Nucleus</keyword>
<dbReference type="InterPro" id="IPR012337">
    <property type="entry name" value="RNaseH-like_sf"/>
</dbReference>
<feature type="compositionally biased region" description="Basic and acidic residues" evidence="7">
    <location>
        <begin position="331"/>
        <end position="340"/>
    </location>
</feature>
<dbReference type="FunFam" id="3.30.420.10:FF:000019">
    <property type="entry name" value="RNA exonuclease NEF-sp"/>
    <property type="match status" value="1"/>
</dbReference>
<feature type="compositionally biased region" description="Basic and acidic residues" evidence="7">
    <location>
        <begin position="232"/>
        <end position="251"/>
    </location>
</feature>
<keyword evidence="5" id="KW-0269">Exonuclease</keyword>
<dbReference type="GO" id="GO:0005634">
    <property type="term" value="C:nucleus"/>
    <property type="evidence" value="ECO:0007669"/>
    <property type="project" value="UniProtKB-SubCell"/>
</dbReference>
<comment type="subcellular location">
    <subcellularLocation>
        <location evidence="1">Nucleus</location>
    </subcellularLocation>
</comment>
<dbReference type="InterPro" id="IPR047021">
    <property type="entry name" value="REXO1/3/4-like"/>
</dbReference>
<evidence type="ECO:0000259" key="8">
    <source>
        <dbReference type="SMART" id="SM00479"/>
    </source>
</evidence>
<dbReference type="AlphaFoldDB" id="A0A8K0NSM0"/>
<sequence>MDPPWLQVGHKRKTTDTSPSPSRKNNAANGTSQSKKTKLNDEDSDGEASPKPNPMDMDEREGQSATLADGFEQVMSRDAKRKMKKASVKEAQKAKKPPTLNYATAGFRSGKNITIASVRDLVEHLVTGSIPEPNWMKVENRSSVDHVVTLFIPGLLPTHLGLPSNTLKPSQILPFPLTPPPPSDADSTSDTPKVKIPQMAKLFSNALPTRAPGDQYRFHPAMNTFLSSVVPQKEKERRNREKQRDFKRRVDASGANNGVGEKDAFDPVLFLLTPNQMIENEYPIPSYFPVTVEAFMKGDQEAIERGNQVFLPWQHADKASGQEKGSSLPEGWKETKRADKAPEDGKYPVLAVDCEMCMTTKGDELTRVTAIDYATGKVVYDELVKPEGTVVDYKTQWSGITEEILSKATLSLSDIQTAFLTRSDLITPSTILVGHSLENDLLSMKIRHPLVIDTAILFPHAKGRPSKPSLKFLTGKWLGREIQNKGGEGHDSEEDARACLDLLRRKCIEGPDFGETMEDMETIFEKFARHARDSKQPGRSSLLCDYGNATTRMRATRAFVCKDDDEVVENLVENVEDFDFTFARMFELSNAQKWTTPRASDSKPLGVVEPEVEGDVAADIKDDENGDESATEHALSQLNSRLVKIHGALPPRTVLIIMTGNGDPRPAVRLNDKRKAFEFKYKKLGESGIHGLPAEEKWTGQDERDLQEAVMQARFGMAFFCVKNAAPGK</sequence>
<organism evidence="9 10">
    <name type="scientific">Filobasidium floriforme</name>
    <dbReference type="NCBI Taxonomy" id="5210"/>
    <lineage>
        <taxon>Eukaryota</taxon>
        <taxon>Fungi</taxon>
        <taxon>Dikarya</taxon>
        <taxon>Basidiomycota</taxon>
        <taxon>Agaricomycotina</taxon>
        <taxon>Tremellomycetes</taxon>
        <taxon>Filobasidiales</taxon>
        <taxon>Filobasidiaceae</taxon>
        <taxon>Filobasidium</taxon>
    </lineage>
</organism>
<keyword evidence="10" id="KW-1185">Reference proteome</keyword>